<protein>
    <submittedName>
        <fullName evidence="1">Uncharacterized protein</fullName>
    </submittedName>
</protein>
<evidence type="ECO:0000313" key="2">
    <source>
        <dbReference type="Proteomes" id="UP001054945"/>
    </source>
</evidence>
<proteinExistence type="predicted"/>
<dbReference type="EMBL" id="BPLR01021189">
    <property type="protein sequence ID" value="GIX86972.1"/>
    <property type="molecule type" value="Genomic_DNA"/>
</dbReference>
<comment type="caution">
    <text evidence="1">The sequence shown here is derived from an EMBL/GenBank/DDBJ whole genome shotgun (WGS) entry which is preliminary data.</text>
</comment>
<accession>A0AAV4NQ78</accession>
<dbReference type="AlphaFoldDB" id="A0AAV4NQ78"/>
<evidence type="ECO:0000313" key="1">
    <source>
        <dbReference type="EMBL" id="GIX86972.1"/>
    </source>
</evidence>
<sequence length="144" mass="16426">MVTLGIDEILERAFVECNSEAVFNVWEASDTNYVTNKISDDLKLCIYSLSENEEVVVNILMIIKDLLENYELDLYQKSVLLKCMLEIITEECVCAVLNVNLLFNDSLVVEWLKNEASLEGSMLIFGRKIPFIGGKLYSLLMPFN</sequence>
<reference evidence="1 2" key="1">
    <citation type="submission" date="2021-06" db="EMBL/GenBank/DDBJ databases">
        <title>Caerostris extrusa draft genome.</title>
        <authorList>
            <person name="Kono N."/>
            <person name="Arakawa K."/>
        </authorList>
    </citation>
    <scope>NUCLEOTIDE SEQUENCE [LARGE SCALE GENOMIC DNA]</scope>
</reference>
<keyword evidence="2" id="KW-1185">Reference proteome</keyword>
<name>A0AAV4NQ78_CAEEX</name>
<gene>
    <name evidence="1" type="ORF">CEXT_636531</name>
</gene>
<organism evidence="1 2">
    <name type="scientific">Caerostris extrusa</name>
    <name type="common">Bark spider</name>
    <name type="synonym">Caerostris bankana</name>
    <dbReference type="NCBI Taxonomy" id="172846"/>
    <lineage>
        <taxon>Eukaryota</taxon>
        <taxon>Metazoa</taxon>
        <taxon>Ecdysozoa</taxon>
        <taxon>Arthropoda</taxon>
        <taxon>Chelicerata</taxon>
        <taxon>Arachnida</taxon>
        <taxon>Araneae</taxon>
        <taxon>Araneomorphae</taxon>
        <taxon>Entelegynae</taxon>
        <taxon>Araneoidea</taxon>
        <taxon>Araneidae</taxon>
        <taxon>Caerostris</taxon>
    </lineage>
</organism>
<dbReference type="Proteomes" id="UP001054945">
    <property type="component" value="Unassembled WGS sequence"/>
</dbReference>